<evidence type="ECO:0008006" key="4">
    <source>
        <dbReference type="Google" id="ProtNLM"/>
    </source>
</evidence>
<evidence type="ECO:0000256" key="1">
    <source>
        <dbReference type="SAM" id="MobiDB-lite"/>
    </source>
</evidence>
<gene>
    <name evidence="2" type="ORF">M2650_16360</name>
</gene>
<feature type="compositionally biased region" description="Polar residues" evidence="1">
    <location>
        <begin position="188"/>
        <end position="200"/>
    </location>
</feature>
<dbReference type="InterPro" id="IPR028994">
    <property type="entry name" value="Integrin_alpha_N"/>
</dbReference>
<name>A0ABT0MMT2_9GAMM</name>
<comment type="caution">
    <text evidence="2">The sequence shown here is derived from an EMBL/GenBank/DDBJ whole genome shotgun (WGS) entry which is preliminary data.</text>
</comment>
<feature type="non-terminal residue" evidence="2">
    <location>
        <position position="905"/>
    </location>
</feature>
<protein>
    <recommendedName>
        <fullName evidence="4">Insecticide toxin TcdB middle/N-terminal domain-containing protein</fullName>
    </recommendedName>
</protein>
<accession>A0ABT0MMT2</accession>
<proteinExistence type="predicted"/>
<dbReference type="Proteomes" id="UP001431217">
    <property type="component" value="Unassembled WGS sequence"/>
</dbReference>
<organism evidence="2 3">
    <name type="scientific">Luteimonas galliterrae</name>
    <dbReference type="NCBI Taxonomy" id="2940486"/>
    <lineage>
        <taxon>Bacteria</taxon>
        <taxon>Pseudomonadati</taxon>
        <taxon>Pseudomonadota</taxon>
        <taxon>Gammaproteobacteria</taxon>
        <taxon>Lysobacterales</taxon>
        <taxon>Lysobacteraceae</taxon>
        <taxon>Luteimonas</taxon>
    </lineage>
</organism>
<reference evidence="2 3" key="1">
    <citation type="submission" date="2022-05" db="EMBL/GenBank/DDBJ databases">
        <title>Luteimonas sp. SX5, whole genome shotgun sequencing project.</title>
        <authorList>
            <person name="Zhao G."/>
            <person name="Shen L."/>
        </authorList>
    </citation>
    <scope>NUCLEOTIDE SEQUENCE [LARGE SCALE GENOMIC DNA]</scope>
    <source>
        <strain evidence="2 3">SX5</strain>
    </source>
</reference>
<dbReference type="RefSeq" id="WP_249476244.1">
    <property type="nucleotide sequence ID" value="NZ_JAMBEP010000009.1"/>
</dbReference>
<keyword evidence="3" id="KW-1185">Reference proteome</keyword>
<feature type="region of interest" description="Disordered" evidence="1">
    <location>
        <begin position="188"/>
        <end position="208"/>
    </location>
</feature>
<feature type="non-terminal residue" evidence="2">
    <location>
        <position position="1"/>
    </location>
</feature>
<dbReference type="Gene3D" id="2.130.10.130">
    <property type="entry name" value="Integrin alpha, N-terminal"/>
    <property type="match status" value="1"/>
</dbReference>
<sequence>NGDALTDVMFCKSDANYAAAAGKAMPMYYGAHSDPVSWVSGHMYYGLNVPGHGIDLSQGGYPATDGGLAGNPIPCHAKDSYLVLDLHGDGRQSFLRRTHPHVAQITLGGIEPNVPAGAVDDPYPKDPNNPQLAGYWPKQREKVWAEKLIGETTYNAFTYEIGTGLTYGPTGLPYEYFMRWQRAGNSQGRYSAHQRSSPSNPDGGMMADGLAVRDGRLTDWGSPDALMVGGGPSEMRTGDVNGDGLTDVLMVDLLACHYGQVVNQQVQFPTRGCSFQDVTEFGTELIEQTYEKIAVFVYLNRGDGTFDLGSTHRLWDTDLDPAEKQLLETGYVQGMPAIAQAELFKSAWTKATAATRGWRMEFASSLIGDGNGDGLADLGYLRMAFTPSGGWMGDSMAGTYAVTPVWRLGRHGGGLSEAETLMGLNIDKLVPSAPLTGWPGWEANYVSLNHTQWEKSDQSPAMLDTYAQHQYGLAARLMQLDVDHDGRDELMFYDHVRGRWLIGEPETTDEPQANLLVAVTDGLGARTELDYAPRSSLTSPDHPWTQADIDLPYPLWSRPSTAAAVARLRNDTGHDAGNAPLYATTHYLYGKSITDVRNGVSLGIDRHIAKRSTPTSSGMVNSLRVERYDTAPAYDATFKAYPLAGSLLSSTAMVWGEPKEPIRISHGGQRYSAHAGKMPGTWRRQLDASTATIYEVSSDAPAATAGSLFACLTQAYDGAQQCGGQGESYQPLSRSTRTIGYDPDNYGLPKTQIVVAAGSTTVTERIFEHHDPADPTGVGGYVLGLPTVEWTANEPKPGVGYTLRTIANEYYANGLLKSTTIEPDQPKYRIRESYTYGEFGHPKTKTVSAAGSPDNVTTYGYTPSGAYLASVTNALGHTETTRWYEGCGLPEQQTNALGQTMVKDI</sequence>
<evidence type="ECO:0000313" key="3">
    <source>
        <dbReference type="Proteomes" id="UP001431217"/>
    </source>
</evidence>
<dbReference type="SUPFAM" id="SSF69318">
    <property type="entry name" value="Integrin alpha N-terminal domain"/>
    <property type="match status" value="1"/>
</dbReference>
<dbReference type="EMBL" id="JAMBEP010000009">
    <property type="protein sequence ID" value="MCL1636195.1"/>
    <property type="molecule type" value="Genomic_DNA"/>
</dbReference>
<evidence type="ECO:0000313" key="2">
    <source>
        <dbReference type="EMBL" id="MCL1636195.1"/>
    </source>
</evidence>